<dbReference type="Proteomes" id="UP000829398">
    <property type="component" value="Chromosome 3"/>
</dbReference>
<protein>
    <submittedName>
        <fullName evidence="1">Uncharacterized protein</fullName>
    </submittedName>
</protein>
<proteinExistence type="predicted"/>
<keyword evidence="2" id="KW-1185">Reference proteome</keyword>
<dbReference type="EMBL" id="CM039172">
    <property type="protein sequence ID" value="KAH9780114.1"/>
    <property type="molecule type" value="Genomic_DNA"/>
</dbReference>
<organism evidence="1 2">
    <name type="scientific">Citrus sinensis</name>
    <name type="common">Sweet orange</name>
    <name type="synonym">Citrus aurantium var. sinensis</name>
    <dbReference type="NCBI Taxonomy" id="2711"/>
    <lineage>
        <taxon>Eukaryota</taxon>
        <taxon>Viridiplantae</taxon>
        <taxon>Streptophyta</taxon>
        <taxon>Embryophyta</taxon>
        <taxon>Tracheophyta</taxon>
        <taxon>Spermatophyta</taxon>
        <taxon>Magnoliopsida</taxon>
        <taxon>eudicotyledons</taxon>
        <taxon>Gunneridae</taxon>
        <taxon>Pentapetalae</taxon>
        <taxon>rosids</taxon>
        <taxon>malvids</taxon>
        <taxon>Sapindales</taxon>
        <taxon>Rutaceae</taxon>
        <taxon>Aurantioideae</taxon>
        <taxon>Citrus</taxon>
    </lineage>
</organism>
<accession>A0ACB8M395</accession>
<name>A0ACB8M395_CITSI</name>
<comment type="caution">
    <text evidence="1">The sequence shown here is derived from an EMBL/GenBank/DDBJ whole genome shotgun (WGS) entry which is preliminary data.</text>
</comment>
<evidence type="ECO:0000313" key="2">
    <source>
        <dbReference type="Proteomes" id="UP000829398"/>
    </source>
</evidence>
<sequence>MFSIKPLLIILVKNELTGENYLDGKRNLFNILTAKESKYVLTQPCPPEPSLYDYRNQREPYEKWCEANKMAKRYILASIYVELHKKHGSMETATEIMASLHQMFWQNTHFAREAALKRITDTKMEEGTKVRDHVLKMMDYLNEVEIHGVQINDKSKINIVIESLPDTFKEFKKNFIIAENFLKNDSLQGLSRKTRMSKQELGSANCPLKEVAIQKASVTNVDRRVTGRKIVLRLLKSEQEEQQQPADQHRIILEQPSLLEPRRSERVIRILLSIAAVLDYEIWQMDVKNTFLNRHLEENIYMQQPDGFIQKRPRTHGVLTTITIWLATQFDMKDLGETSYILGIKLLRDRKNKTLALSQAVYIDKILARFRMKNSKTGLLPFRHGITFSKDQSPKTSEEIERMRQVPYAEAVGSLMYAMRCTRPDICFAVGTVSRYQSNPGPEHWTAVKHIMKKSTSGYVFTLGNGAISWMSVKQSCITDSTTKAEYVATSEAAKEAIWLRKFLRNLEVVPVVTAPLKLFCDNGGAIGVTEAGNFDSGNQQQAARGQQRMLPASARCTRSGSSALQASSSTQQPALAGSVACARSTRWHRLRAQQTARAASVASSASCTSSKLRAQVWSVSDNMAAGGSASEMAGNSEQGIDWKRNLFNILTAKGSKYVLTQPCPPEPSLYDYRNQREPYEKWCEANKMAKRYILASISMELHKKHRSMETATEIMASLHQMFGQNTHFAREVALKRITDTKMEEGTKVRDHVLKMMDYLNEVEIHGVQINDKSKINMVIESLPDTFKEFKVSYILNNKDMTLIKLMHELHAIEEFYNSRKLPEKGFSSRLKSKDKNEQARVGIGKLSIKRSGKPKGKCYKCGQKGHWKKDCPKIIKIRILLSFAAVLDYEIWQMDVKTAFLNGHLEENIYIFDQAIKSLGFIQNIDEPCVYKKIQEKFVAFLVLCVDNILLIGNDIGVLTTIKIWLAKQFDMKDLGEISYILGIKLLRDRKNKTLALSQAVYIDKILARFSMENSKTGLLPFRHGITFSKDQSPKTSEEIERMRRVPYATAVGSLMYAMFYTRPDICFAVGMVSRYQSNPGPEHWTAVKHIMKKSTSGYVFTLGSGAISWMSVKQSCITDSITKAEYVATSEAAKEAIWLCKFLRNLEVVPVVTAPLKLFCDNGGAVAQSKEPRNHKKQNILK</sequence>
<evidence type="ECO:0000313" key="1">
    <source>
        <dbReference type="EMBL" id="KAH9780114.1"/>
    </source>
</evidence>
<reference evidence="2" key="1">
    <citation type="journal article" date="2023" name="Hortic. Res.">
        <title>A chromosome-level phased genome enabling allele-level studies in sweet orange: a case study on citrus Huanglongbing tolerance.</title>
        <authorList>
            <person name="Wu B."/>
            <person name="Yu Q."/>
            <person name="Deng Z."/>
            <person name="Duan Y."/>
            <person name="Luo F."/>
            <person name="Gmitter F. Jr."/>
        </authorList>
    </citation>
    <scope>NUCLEOTIDE SEQUENCE [LARGE SCALE GENOMIC DNA]</scope>
    <source>
        <strain evidence="2">cv. Valencia</strain>
    </source>
</reference>
<gene>
    <name evidence="1" type="ORF">KPL71_007957</name>
</gene>